<evidence type="ECO:0000313" key="2">
    <source>
        <dbReference type="Proteomes" id="UP001225072"/>
    </source>
</evidence>
<accession>A0ABU0TCW3</accession>
<dbReference type="Proteomes" id="UP001225072">
    <property type="component" value="Unassembled WGS sequence"/>
</dbReference>
<name>A0ABU0TCW3_9FLAO</name>
<dbReference type="EMBL" id="JAUTAL010000001">
    <property type="protein sequence ID" value="MDQ1094918.1"/>
    <property type="molecule type" value="Genomic_DNA"/>
</dbReference>
<proteinExistence type="predicted"/>
<evidence type="ECO:0000313" key="1">
    <source>
        <dbReference type="EMBL" id="MDQ1094918.1"/>
    </source>
</evidence>
<sequence length="1014" mass="114735">MRKTLIIFALFMKIVLYGQATSVNYNSIFSKTPQTSEFERYGNIPVNLFTGGIDLGIPIFSEKGTNVNLSYNSSGFIPSKKSNYVGYNWNLNYGGVISREVNGVADEYNSDGNGIMGFLYLTKNVSMTNQAAYNNGYTYSYPNGAVVNVNGYLTEVRPDKFNFNFCGISGYFYIGNDGNPVISSNTPNLKIKLDRLNYQYSYNGCEPDVSGFTITDGEGNEYYFGDNVENMEISYYLGHHLNPSGAQAQLVTNPSYNISAWYLYKIKFSNKEELKISYKKRPLLYPAQFTFCTRWNTLPLKNQFTNGSQQFYDILLNSNQTNYFYNYSYYVQNGDTYTGSGSGYSIEPPHYIINATKKVYPESMEYLGRFLINFKYSTQTANTTENFNTYLLDSIIVKTPSQPIDKFKFTYDVSNRDYYFLKTITKNNIEKYTLDYSNTGSLPKFSTFGTDYWGYWNGGNETANQIIPTYKINISNGDLSITGTSREPNTGLYGTAQLSKITYPTGGYSTFEYEPHYYSKKVAKNSSTNYLKQLISAEGYVGGARIKKIVSFDGSNSITKEYKYIKDYSSGSSGTASSGILYNDYRMVDFIDGAYQTNQSSSSSKRITENASNIDNKSLSSYNIAYSEVSELENNELKKKYYFSDYSTNPDSLVYKSQQNPYNYTSVNPYNYQKNFGLVYLVKNNERGKLIKEQSYKNGTDLVLQTTNLYGSLKTHPLLASNYVTGADQSVSWVNIYKFYGLPYVLLKSATQKYLSPSTIESSTEYSYGNNVHLNVTLQKDIFPEGKRIETTYKYAFEKSNQKLIDSNRVNIPLEISVTKKKDISDVGKITSRIETIYPDQSNYPTLAAGNLILPLSTKTYDILNSGAAYEEVTYDKYDSKGNLQQYTKDGVPVAIIWGYSDTQPIAKIEGAKITDIQQSLITNIVNASNTDASAAANNDETSFLTTLDVFRKDSSLAGYQITTYTYDPLIGVRSITPPSGIREYYQYDSANRLEKVIDSDKKVLKEFKYNYKN</sequence>
<organism evidence="1 2">
    <name type="scientific">Chryseobacterium camelliae</name>
    <dbReference type="NCBI Taxonomy" id="1265445"/>
    <lineage>
        <taxon>Bacteria</taxon>
        <taxon>Pseudomonadati</taxon>
        <taxon>Bacteroidota</taxon>
        <taxon>Flavobacteriia</taxon>
        <taxon>Flavobacteriales</taxon>
        <taxon>Weeksellaceae</taxon>
        <taxon>Chryseobacterium group</taxon>
        <taxon>Chryseobacterium</taxon>
    </lineage>
</organism>
<reference evidence="1 2" key="1">
    <citation type="submission" date="2023-07" db="EMBL/GenBank/DDBJ databases">
        <title>Functional and genomic diversity of the sorghum phyllosphere microbiome.</title>
        <authorList>
            <person name="Shade A."/>
        </authorList>
    </citation>
    <scope>NUCLEOTIDE SEQUENCE [LARGE SCALE GENOMIC DNA]</scope>
    <source>
        <strain evidence="1 2">SORGH_AS_1064</strain>
    </source>
</reference>
<gene>
    <name evidence="1" type="ORF">QE404_000065</name>
</gene>
<keyword evidence="2" id="KW-1185">Reference proteome</keyword>
<dbReference type="RefSeq" id="WP_307445156.1">
    <property type="nucleotide sequence ID" value="NZ_JAUTAL010000001.1"/>
</dbReference>
<evidence type="ECO:0008006" key="3">
    <source>
        <dbReference type="Google" id="ProtNLM"/>
    </source>
</evidence>
<comment type="caution">
    <text evidence="1">The sequence shown here is derived from an EMBL/GenBank/DDBJ whole genome shotgun (WGS) entry which is preliminary data.</text>
</comment>
<protein>
    <recommendedName>
        <fullName evidence="3">YD repeat-containing protein</fullName>
    </recommendedName>
</protein>